<dbReference type="PANTHER" id="PTHR28013">
    <property type="entry name" value="PROTEIN DCV1-RELATED"/>
    <property type="match status" value="1"/>
</dbReference>
<evidence type="ECO:0000313" key="5">
    <source>
        <dbReference type="EMBL" id="TBU65682.1"/>
    </source>
</evidence>
<dbReference type="OMA" id="TWGNAVW"/>
<dbReference type="GO" id="GO:0032153">
    <property type="term" value="C:cell division site"/>
    <property type="evidence" value="ECO:0007669"/>
    <property type="project" value="TreeGrafter"/>
</dbReference>
<keyword evidence="6" id="KW-1185">Reference proteome</keyword>
<sequence length="255" mass="27147">MSLRLSLLTWVQPVLVAVAWLLLLLVSITPIPKSIYFLRIAADVSASFLKSGVSGSVRLGVWGYCTTGLDVSVLGTSHDSAGGCSPRHLGYQIDPSLAKALHVNDLTDAISETLSAALALHVIGCVLVFLALCIFLIPVVLECVGRGFGVVSDARLSLAYVAVTSLALFITLLAFIFDIAFVSVARSKINKAADGALHVSGGSATWLTLTATILIAIVLIMAVVRHRSKNFKGLRRGPPDDEKRYLGFSNTHPSY</sequence>
<dbReference type="STRING" id="114155.A0A4Q9PD28"/>
<dbReference type="PANTHER" id="PTHR28013:SF3">
    <property type="entry name" value="PROTEIN DCV1-RELATED"/>
    <property type="match status" value="1"/>
</dbReference>
<keyword evidence="2" id="KW-0812">Transmembrane</keyword>
<gene>
    <name evidence="5" type="ORF">BD310DRAFT_911839</name>
</gene>
<dbReference type="EMBL" id="ML145084">
    <property type="protein sequence ID" value="TBU65682.1"/>
    <property type="molecule type" value="Genomic_DNA"/>
</dbReference>
<reference evidence="5 6" key="1">
    <citation type="submission" date="2019-01" db="EMBL/GenBank/DDBJ databases">
        <title>Draft genome sequences of three monokaryotic isolates of the white-rot basidiomycete fungus Dichomitus squalens.</title>
        <authorList>
            <consortium name="DOE Joint Genome Institute"/>
            <person name="Lopez S.C."/>
            <person name="Andreopoulos B."/>
            <person name="Pangilinan J."/>
            <person name="Lipzen A."/>
            <person name="Riley R."/>
            <person name="Ahrendt S."/>
            <person name="Ng V."/>
            <person name="Barry K."/>
            <person name="Daum C."/>
            <person name="Grigoriev I.V."/>
            <person name="Hilden K.S."/>
            <person name="Makela M.R."/>
            <person name="de Vries R.P."/>
        </authorList>
    </citation>
    <scope>NUCLEOTIDE SEQUENCE [LARGE SCALE GENOMIC DNA]</scope>
    <source>
        <strain evidence="5 6">CBS 464.89</strain>
    </source>
</reference>
<evidence type="ECO:0000256" key="1">
    <source>
        <dbReference type="ARBA" id="ARBA00004141"/>
    </source>
</evidence>
<proteinExistence type="predicted"/>
<keyword evidence="4" id="KW-0472">Membrane</keyword>
<comment type="subcellular location">
    <subcellularLocation>
        <location evidence="1">Membrane</location>
        <topology evidence="1">Multi-pass membrane protein</topology>
    </subcellularLocation>
</comment>
<keyword evidence="3" id="KW-1133">Transmembrane helix</keyword>
<dbReference type="GO" id="GO:0035838">
    <property type="term" value="C:growing cell tip"/>
    <property type="evidence" value="ECO:0007669"/>
    <property type="project" value="TreeGrafter"/>
</dbReference>
<evidence type="ECO:0000256" key="4">
    <source>
        <dbReference type="ARBA" id="ARBA00023136"/>
    </source>
</evidence>
<evidence type="ECO:0000256" key="2">
    <source>
        <dbReference type="ARBA" id="ARBA00022692"/>
    </source>
</evidence>
<dbReference type="AlphaFoldDB" id="A0A4Q9PD28"/>
<evidence type="ECO:0000256" key="3">
    <source>
        <dbReference type="ARBA" id="ARBA00022989"/>
    </source>
</evidence>
<accession>A0A4Q9PD28</accession>
<dbReference type="Pfam" id="PF06687">
    <property type="entry name" value="SUR7"/>
    <property type="match status" value="1"/>
</dbReference>
<dbReference type="InterPro" id="IPR051380">
    <property type="entry name" value="pH-response_reg_palI/RIM9"/>
</dbReference>
<evidence type="ECO:0000313" key="6">
    <source>
        <dbReference type="Proteomes" id="UP000292082"/>
    </source>
</evidence>
<name>A0A4Q9PD28_9APHY</name>
<organism evidence="5 6">
    <name type="scientific">Dichomitus squalens</name>
    <dbReference type="NCBI Taxonomy" id="114155"/>
    <lineage>
        <taxon>Eukaryota</taxon>
        <taxon>Fungi</taxon>
        <taxon>Dikarya</taxon>
        <taxon>Basidiomycota</taxon>
        <taxon>Agaricomycotina</taxon>
        <taxon>Agaricomycetes</taxon>
        <taxon>Polyporales</taxon>
        <taxon>Polyporaceae</taxon>
        <taxon>Dichomitus</taxon>
    </lineage>
</organism>
<dbReference type="Proteomes" id="UP000292082">
    <property type="component" value="Unassembled WGS sequence"/>
</dbReference>
<dbReference type="InterPro" id="IPR009571">
    <property type="entry name" value="SUR7/Rim9-like_fungi"/>
</dbReference>
<dbReference type="GO" id="GO:0005886">
    <property type="term" value="C:plasma membrane"/>
    <property type="evidence" value="ECO:0007669"/>
    <property type="project" value="InterPro"/>
</dbReference>
<protein>
    <submittedName>
        <fullName evidence="5">Actin cortical patch SUR7/pH-response regulator pali</fullName>
    </submittedName>
</protein>